<dbReference type="InterPro" id="IPR013491">
    <property type="entry name" value="Tape_meas_N"/>
</dbReference>
<evidence type="ECO:0000256" key="3">
    <source>
        <dbReference type="SAM" id="Phobius"/>
    </source>
</evidence>
<evidence type="ECO:0000256" key="2">
    <source>
        <dbReference type="SAM" id="MobiDB-lite"/>
    </source>
</evidence>
<reference evidence="5" key="1">
    <citation type="submission" date="2019-04" db="EMBL/GenBank/DDBJ databases">
        <authorList>
            <consortium name="Pathogen Informatics"/>
        </authorList>
    </citation>
    <scope>NUCLEOTIDE SEQUENCE</scope>
    <source>
        <strain evidence="5">GPSC53</strain>
    </source>
</reference>
<gene>
    <name evidence="5" type="ORF">SAMEA2341554_01934</name>
</gene>
<feature type="coiled-coil region" evidence="1">
    <location>
        <begin position="585"/>
        <end position="647"/>
    </location>
</feature>
<dbReference type="NCBIfam" id="TIGR02675">
    <property type="entry name" value="tape_meas_nterm"/>
    <property type="match status" value="1"/>
</dbReference>
<dbReference type="EMBL" id="CAATGP010000024">
    <property type="protein sequence ID" value="VNP73868.1"/>
    <property type="molecule type" value="Genomic_DNA"/>
</dbReference>
<keyword evidence="3" id="KW-0472">Membrane</keyword>
<feature type="transmembrane region" description="Helical" evidence="3">
    <location>
        <begin position="439"/>
        <end position="460"/>
    </location>
</feature>
<feature type="domain" description="Tape measure protein N-terminal" evidence="4">
    <location>
        <begin position="64"/>
        <end position="255"/>
    </location>
</feature>
<feature type="compositionally biased region" description="Basic and acidic residues" evidence="2">
    <location>
        <begin position="491"/>
        <end position="500"/>
    </location>
</feature>
<sequence>MSDGKVTIVVDVDGNKVKVLNDELDKTAQKGDRGSSSLKKFAVGSAVFQLAAKGAELLGEALGGAIQRFDTLESYPRVMQAMGHSTEDVTRSTKKLAAGIEGLPTTLNEVVGTAQRLTSITGDINKSTDLTLALNNAFLASGSSSADASRGLQQFSQMLSAGKVDMQSWKTLQETMPYALQKTAESFGFAGQSAQNDFYSALKEGRITFNQFSSKLVELNGGVGGFAELAKTNSKGIQTSFGNLKNAVVKGVANTIKALDDLTKAATGKTIAENFDALKVIINAAFGVIVNVIKASTPVFQTLFSILGIGASVISFLRPAIIGLVAALVTMRAINQAVKTTKDLISAWKIFKLTATRAIRIINLLTAAQATYGSITKAQLVAHLANNGALTASNLLYGVLTGSISLQTAATIAATAATTAFKAGLTAVKAALTALTGPIGLVVAGIGLVVGVCVTLWQWLTAESEETKRLKSEQEELVKSTDQLTDSVKQSAKERQKNLESVKGNTESYQKLADEIVQLSQKTNKTAADKKNLKKKIDALNASVSGLNLAYDKNSDSLSHNSDEIKARISAMEAESTWETSQKNLLDIEQKRAEIGEQLKQIAEQRKKWNEESNVSDGVRKERLQELNDKETELKNTQTELQTEYEKTSQVQQAASEAMAAAAENGSNRQVVAYENMSKSQQKAIDDMRTKYNELLETTTNMFEQIKYKSAISVDEMIANLQKNQEAVNNWATNLNTLAERGVNEGILAKLQAMGPQGGLYVQELVNASDEKLATLNEVFTQGGESAMNGLTAGMDTGALGITDKIKGIVQSQVSSLQEEIAAADFSSLGQEIPNGVSQGIEQGASTAGESSKNMANDIKESFTSEMDINSPSRVFNEYGGFITTGLAEGVDKGTNQPVSSVTNLANQIKKPFDSLQSDFTYIGEMAMSGLNAGLWSGSGSVMATANSIAERVKATIKSALDIHSPSRAMRDEVGRFIPQGIAVGIEADAGVVEKSMLRLKESMMIDTRPEIALGLNKKLGAQVTVKQSSKQTIAEKIKVTMDKSSELLKKALDVAETAVRRPNEMYLNDGTLVAKTGDKFAKYQSEQLRRDNRMKGVLS</sequence>
<feature type="region of interest" description="Disordered" evidence="2">
    <location>
        <begin position="481"/>
        <end position="504"/>
    </location>
</feature>
<keyword evidence="1" id="KW-0175">Coiled coil</keyword>
<organism evidence="5">
    <name type="scientific">Streptococcus pneumoniae</name>
    <dbReference type="NCBI Taxonomy" id="1313"/>
    <lineage>
        <taxon>Bacteria</taxon>
        <taxon>Bacillati</taxon>
        <taxon>Bacillota</taxon>
        <taxon>Bacilli</taxon>
        <taxon>Lactobacillales</taxon>
        <taxon>Streptococcaceae</taxon>
        <taxon>Streptococcus</taxon>
    </lineage>
</organism>
<dbReference type="AlphaFoldDB" id="A0A4J1WW70"/>
<feature type="compositionally biased region" description="Polar residues" evidence="2">
    <location>
        <begin position="481"/>
        <end position="490"/>
    </location>
</feature>
<keyword evidence="3" id="KW-1133">Transmembrane helix</keyword>
<dbReference type="Pfam" id="PF20155">
    <property type="entry name" value="TMP_3"/>
    <property type="match status" value="1"/>
</dbReference>
<protein>
    <submittedName>
        <fullName evidence="5">Phage minor tail protein</fullName>
    </submittedName>
</protein>
<name>A0A4J1WW70_STREE</name>
<keyword evidence="3" id="KW-0812">Transmembrane</keyword>
<evidence type="ECO:0000259" key="4">
    <source>
        <dbReference type="Pfam" id="PF20155"/>
    </source>
</evidence>
<evidence type="ECO:0000313" key="5">
    <source>
        <dbReference type="EMBL" id="VNP73868.1"/>
    </source>
</evidence>
<feature type="transmembrane region" description="Helical" evidence="3">
    <location>
        <begin position="303"/>
        <end position="329"/>
    </location>
</feature>
<proteinExistence type="predicted"/>
<evidence type="ECO:0000256" key="1">
    <source>
        <dbReference type="SAM" id="Coils"/>
    </source>
</evidence>
<accession>A0A4J1WW70</accession>